<comment type="caution">
    <text evidence="2">The sequence shown here is derived from an EMBL/GenBank/DDBJ whole genome shotgun (WGS) entry which is preliminary data.</text>
</comment>
<sequence length="173" mass="19522">MTRKRCHTGRAPAGRPPVTTSTTVPPFTTPESHPPPDSLPTSTTRRRPVEMLTRRRLGSDWRHRLIQTTAGKKRRKETAKPIPPSSSTSSAFCSVSFFSSPSFPSFSGLPARLTRLESPSSWNRRKRCANGYAEFEFNGEDLLSESRHFLWRACYGHPSPALLLQPQHCHRSH</sequence>
<accession>A0A9P0YHR6</accession>
<organism evidence="2 3">
    <name type="scientific">Cuscuta europaea</name>
    <name type="common">European dodder</name>
    <dbReference type="NCBI Taxonomy" id="41803"/>
    <lineage>
        <taxon>Eukaryota</taxon>
        <taxon>Viridiplantae</taxon>
        <taxon>Streptophyta</taxon>
        <taxon>Embryophyta</taxon>
        <taxon>Tracheophyta</taxon>
        <taxon>Spermatophyta</taxon>
        <taxon>Magnoliopsida</taxon>
        <taxon>eudicotyledons</taxon>
        <taxon>Gunneridae</taxon>
        <taxon>Pentapetalae</taxon>
        <taxon>asterids</taxon>
        <taxon>lamiids</taxon>
        <taxon>Solanales</taxon>
        <taxon>Convolvulaceae</taxon>
        <taxon>Cuscuteae</taxon>
        <taxon>Cuscuta</taxon>
        <taxon>Cuscuta subgen. Cuscuta</taxon>
    </lineage>
</organism>
<proteinExistence type="predicted"/>
<evidence type="ECO:0000313" key="2">
    <source>
        <dbReference type="EMBL" id="CAH9056933.1"/>
    </source>
</evidence>
<keyword evidence="3" id="KW-1185">Reference proteome</keyword>
<dbReference type="EMBL" id="CAMAPE010000004">
    <property type="protein sequence ID" value="CAH9056933.1"/>
    <property type="molecule type" value="Genomic_DNA"/>
</dbReference>
<feature type="compositionally biased region" description="Low complexity" evidence="1">
    <location>
        <begin position="16"/>
        <end position="31"/>
    </location>
</feature>
<feature type="compositionally biased region" description="Basic and acidic residues" evidence="1">
    <location>
        <begin position="47"/>
        <end position="63"/>
    </location>
</feature>
<dbReference type="AlphaFoldDB" id="A0A9P0YHR6"/>
<evidence type="ECO:0000256" key="1">
    <source>
        <dbReference type="SAM" id="MobiDB-lite"/>
    </source>
</evidence>
<name>A0A9P0YHR6_CUSEU</name>
<feature type="region of interest" description="Disordered" evidence="1">
    <location>
        <begin position="1"/>
        <end position="90"/>
    </location>
</feature>
<dbReference type="Proteomes" id="UP001152484">
    <property type="component" value="Unassembled WGS sequence"/>
</dbReference>
<protein>
    <submittedName>
        <fullName evidence="2">Uncharacterized protein</fullName>
    </submittedName>
</protein>
<reference evidence="2" key="1">
    <citation type="submission" date="2022-07" db="EMBL/GenBank/DDBJ databases">
        <authorList>
            <person name="Macas J."/>
            <person name="Novak P."/>
            <person name="Neumann P."/>
        </authorList>
    </citation>
    <scope>NUCLEOTIDE SEQUENCE</scope>
</reference>
<gene>
    <name evidence="2" type="ORF">CEURO_LOCUS999</name>
</gene>
<evidence type="ECO:0000313" key="3">
    <source>
        <dbReference type="Proteomes" id="UP001152484"/>
    </source>
</evidence>